<dbReference type="Proteomes" id="UP001519293">
    <property type="component" value="Unassembled WGS sequence"/>
</dbReference>
<reference evidence="2 3" key="1">
    <citation type="submission" date="2021-03" db="EMBL/GenBank/DDBJ databases">
        <title>Genomic Encyclopedia of Type Strains, Phase IV (KMG-IV): sequencing the most valuable type-strain genomes for metagenomic binning, comparative biology and taxonomic classification.</title>
        <authorList>
            <person name="Goeker M."/>
        </authorList>
    </citation>
    <scope>NUCLEOTIDE SEQUENCE [LARGE SCALE GENOMIC DNA]</scope>
    <source>
        <strain evidence="2 3">DSM 26675</strain>
    </source>
</reference>
<protein>
    <submittedName>
        <fullName evidence="2">Uncharacterized protein</fullName>
    </submittedName>
</protein>
<evidence type="ECO:0000256" key="1">
    <source>
        <dbReference type="SAM" id="MobiDB-lite"/>
    </source>
</evidence>
<dbReference type="EMBL" id="JAGIKZ010000031">
    <property type="protein sequence ID" value="MBP2242997.1"/>
    <property type="molecule type" value="Genomic_DNA"/>
</dbReference>
<evidence type="ECO:0000313" key="2">
    <source>
        <dbReference type="EMBL" id="MBP2242997.1"/>
    </source>
</evidence>
<sequence>MKEIDLVKSLAGGEMMNKSEKELAPSVHHASDDGQKRK</sequence>
<accession>A0ABS4RJD1</accession>
<name>A0ABS4RJD1_9BACI</name>
<feature type="region of interest" description="Disordered" evidence="1">
    <location>
        <begin position="1"/>
        <end position="38"/>
    </location>
</feature>
<comment type="caution">
    <text evidence="2">The sequence shown here is derived from an EMBL/GenBank/DDBJ whole genome shotgun (WGS) entry which is preliminary data.</text>
</comment>
<proteinExistence type="predicted"/>
<keyword evidence="3" id="KW-1185">Reference proteome</keyword>
<organism evidence="2 3">
    <name type="scientific">Cytobacillus eiseniae</name>
    <dbReference type="NCBI Taxonomy" id="762947"/>
    <lineage>
        <taxon>Bacteria</taxon>
        <taxon>Bacillati</taxon>
        <taxon>Bacillota</taxon>
        <taxon>Bacilli</taxon>
        <taxon>Bacillales</taxon>
        <taxon>Bacillaceae</taxon>
        <taxon>Cytobacillus</taxon>
    </lineage>
</organism>
<feature type="compositionally biased region" description="Basic and acidic residues" evidence="1">
    <location>
        <begin position="17"/>
        <end position="38"/>
    </location>
</feature>
<evidence type="ECO:0000313" key="3">
    <source>
        <dbReference type="Proteomes" id="UP001519293"/>
    </source>
</evidence>
<gene>
    <name evidence="2" type="ORF">J2Z40_003579</name>
</gene>